<dbReference type="InterPro" id="IPR046859">
    <property type="entry name" value="RGPA/RALGAPB_N"/>
</dbReference>
<dbReference type="PROSITE" id="PS50085">
    <property type="entry name" value="RAPGAP"/>
    <property type="match status" value="1"/>
</dbReference>
<dbReference type="Gene3D" id="3.40.50.11210">
    <property type="entry name" value="Rap/Ran-GAP"/>
    <property type="match status" value="1"/>
</dbReference>
<dbReference type="GO" id="GO:0051056">
    <property type="term" value="P:regulation of small GTPase mediated signal transduction"/>
    <property type="evidence" value="ECO:0007669"/>
    <property type="project" value="InterPro"/>
</dbReference>
<proteinExistence type="predicted"/>
<dbReference type="Pfam" id="PF02145">
    <property type="entry name" value="Rap_GAP"/>
    <property type="match status" value="1"/>
</dbReference>
<feature type="domain" description="Rap-GAP" evidence="3">
    <location>
        <begin position="954"/>
        <end position="1172"/>
    </location>
</feature>
<dbReference type="InterPro" id="IPR016024">
    <property type="entry name" value="ARM-type_fold"/>
</dbReference>
<protein>
    <recommendedName>
        <fullName evidence="3">Rap-GAP domain-containing protein</fullName>
    </recommendedName>
</protein>
<dbReference type="InterPro" id="IPR035974">
    <property type="entry name" value="Rap/Ran-GAP_sf"/>
</dbReference>
<evidence type="ECO:0000256" key="1">
    <source>
        <dbReference type="ARBA" id="ARBA00022468"/>
    </source>
</evidence>
<keyword evidence="1" id="KW-0343">GTPase activation</keyword>
<feature type="compositionally biased region" description="Low complexity" evidence="2">
    <location>
        <begin position="561"/>
        <end position="575"/>
    </location>
</feature>
<sequence length="1212" mass="138270">MLSHIHQHPDLPNLPSNTYLLKNFPVQIKSDHLNTTLEYLTKSYQDASYTMNTETHVDWILEVLLVAFELPLSKWEQIDTTIDIYSKWLMKPSDRLKPMQKNPQIYLRRMFSHFSLLFERRSTVTSKDDEKNHIYLTNRILAIFLEMATIHGDKMDDETWEYGFKMLLGITDITLTSKTKGIKNLSYGVLKTVFEYWICSLSYDVTLWKLFQKFASRWANYLPTVRQWTSICEALTLRVVRILYSKLEGTDSIQIEWQGLNSIDNPNQKVGNHITHLELPDEYSLFLWEQMLHVIGNPNNIQNTQVFLTALQGIDCMTGILATVGSAIDVDIWRTYNLSIPYPPNTNSILRIFESWLLEAVNTKTPEFNNGKAVAYKALCAIFCRRGGKPPSEDNLSLFYYALEIGLNNSDPLITSAIILHSAKIFTLELEGVFILIPTYVELCKQILCSNKSMDSDNPPQLRSECITILSALICLPNHYLSQSAGTANLPNTDLWYNLKISIRAILLEALNQENNQHNLQHILWCVSVFIHEHIDSDPETCKSFILALCDLLRKHGEGKPPTAVQAQVPPQATPDDGAPSVESPAQQQELSIPPEREFSPTVLITLLESLSSVVPLYEKVKTVFPEFGLSIVGTIARHIPAQILLLKQNESLYTQFLVQAYVTMLDFLHCAGNVIFKNSLVVEQVVSAVSAGRIASKTLSNSNSFVQKVERAAEFTLIHILNFIGIFPGTNEHADTISHISDKLLLTELEQKKEFWDSEYVRFFLLEDQYIFTVIEQPPRTDDGKLDLHNTDGDSGCTVVVRDISGKHVWDGRLLYEKPPQPISEIRPIDKYQGSSLTGLNKNTKPHPNNETLLKFKIPVMQEVEKSSSLPVDNFSQMMDLIESTENEIHSARKAFFDKINMSAQPPVNPLKYEYECKFQMSRLLLTQLGFFDYGTLNKMCQLRPSDALVQELQELDVVHQRENFDIGVLYVAPYQDTEHDILTNTSCTDTYSRFLSALGWNVESNTESPINTGKLSQIHEKHHAPYWSGVDSELVFHVTTRMPNEPLQNKKNLISSNFVNIVWTEHTRPYFTPIIKESTPHQCHVIIHPMQNKLLDISKRVTSGDRTLPFVGPLCDGMVISEKISPLLVRQTSMNCIRMLRLLDREYAPPFQQREKQIQHIARSHKVKLSGREYYSFLFNSDKKLVSRTQKHMSQRHSVAIGNNAAVGGK</sequence>
<evidence type="ECO:0000313" key="4">
    <source>
        <dbReference type="EMBL" id="CAD9081559.1"/>
    </source>
</evidence>
<dbReference type="Pfam" id="PF20412">
    <property type="entry name" value="RALGAPB_N"/>
    <property type="match status" value="1"/>
</dbReference>
<dbReference type="GO" id="GO:0005096">
    <property type="term" value="F:GTPase activator activity"/>
    <property type="evidence" value="ECO:0007669"/>
    <property type="project" value="UniProtKB-KW"/>
</dbReference>
<evidence type="ECO:0000256" key="2">
    <source>
        <dbReference type="SAM" id="MobiDB-lite"/>
    </source>
</evidence>
<dbReference type="PANTHER" id="PTHR21344:SF1">
    <property type="entry name" value="RAL GTPASE-ACTIVATING PROTEIN SUBUNIT BETA"/>
    <property type="match status" value="1"/>
</dbReference>
<dbReference type="InterPro" id="IPR000331">
    <property type="entry name" value="Rap/Ran_GAP_dom"/>
</dbReference>
<reference evidence="4" key="1">
    <citation type="submission" date="2021-01" db="EMBL/GenBank/DDBJ databases">
        <authorList>
            <person name="Corre E."/>
            <person name="Pelletier E."/>
            <person name="Niang G."/>
            <person name="Scheremetjew M."/>
            <person name="Finn R."/>
            <person name="Kale V."/>
            <person name="Holt S."/>
            <person name="Cochrane G."/>
            <person name="Meng A."/>
            <person name="Brown T."/>
            <person name="Cohen L."/>
        </authorList>
    </citation>
    <scope>NUCLEOTIDE SEQUENCE</scope>
    <source>
        <strain evidence="4">WS</strain>
    </source>
</reference>
<dbReference type="AlphaFoldDB" id="A0A7S1PFY2"/>
<organism evidence="4">
    <name type="scientific">Percolomonas cosmopolitus</name>
    <dbReference type="NCBI Taxonomy" id="63605"/>
    <lineage>
        <taxon>Eukaryota</taxon>
        <taxon>Discoba</taxon>
        <taxon>Heterolobosea</taxon>
        <taxon>Tetramitia</taxon>
        <taxon>Eutetramitia</taxon>
        <taxon>Percolomonadidae</taxon>
        <taxon>Percolomonas</taxon>
    </lineage>
</organism>
<gene>
    <name evidence="4" type="ORF">PCOS0759_LOCUS4799</name>
</gene>
<accession>A0A7S1PFY2</accession>
<dbReference type="EMBL" id="HBGD01005791">
    <property type="protein sequence ID" value="CAD9081559.1"/>
    <property type="molecule type" value="Transcribed_RNA"/>
</dbReference>
<dbReference type="InterPro" id="IPR039930">
    <property type="entry name" value="RALGAPB"/>
</dbReference>
<dbReference type="FunFam" id="3.40.50.11210:FF:000001">
    <property type="entry name" value="Ral GTPase-activating protein subunit alpha-1 isoform 1"/>
    <property type="match status" value="1"/>
</dbReference>
<dbReference type="SUPFAM" id="SSF48371">
    <property type="entry name" value="ARM repeat"/>
    <property type="match status" value="1"/>
</dbReference>
<evidence type="ECO:0000259" key="3">
    <source>
        <dbReference type="PROSITE" id="PS50085"/>
    </source>
</evidence>
<dbReference type="PANTHER" id="PTHR21344">
    <property type="entry name" value="RAL GTPASE-ACTIVATING PROTEIN SUBUNIT BETA"/>
    <property type="match status" value="1"/>
</dbReference>
<name>A0A7S1PFY2_9EUKA</name>
<feature type="region of interest" description="Disordered" evidence="2">
    <location>
        <begin position="561"/>
        <end position="593"/>
    </location>
</feature>
<dbReference type="SUPFAM" id="SSF111347">
    <property type="entry name" value="Rap/Ran-GAP"/>
    <property type="match status" value="1"/>
</dbReference>